<dbReference type="CDD" id="cd12173">
    <property type="entry name" value="PGDH_4"/>
    <property type="match status" value="1"/>
</dbReference>
<evidence type="ECO:0000256" key="1">
    <source>
        <dbReference type="ARBA" id="ARBA00003800"/>
    </source>
</evidence>
<organism evidence="13 14">
    <name type="scientific">Mucisphaera calidilacus</name>
    <dbReference type="NCBI Taxonomy" id="2527982"/>
    <lineage>
        <taxon>Bacteria</taxon>
        <taxon>Pseudomonadati</taxon>
        <taxon>Planctomycetota</taxon>
        <taxon>Phycisphaerae</taxon>
        <taxon>Phycisphaerales</taxon>
        <taxon>Phycisphaeraceae</taxon>
        <taxon>Mucisphaera</taxon>
    </lineage>
</organism>
<protein>
    <recommendedName>
        <fullName evidence="4 11">D-3-phosphoglycerate dehydrogenase</fullName>
        <ecNumber evidence="11">1.1.1.95</ecNumber>
    </recommendedName>
</protein>
<dbReference type="InterPro" id="IPR002912">
    <property type="entry name" value="ACT_dom"/>
</dbReference>
<keyword evidence="6 11" id="KW-0560">Oxidoreductase</keyword>
<feature type="domain" description="ACT" evidence="12">
    <location>
        <begin position="474"/>
        <end position="555"/>
    </location>
</feature>
<dbReference type="CDD" id="cd04902">
    <property type="entry name" value="ACT_3PGDH-xct"/>
    <property type="match status" value="1"/>
</dbReference>
<dbReference type="Proteomes" id="UP000320386">
    <property type="component" value="Chromosome"/>
</dbReference>
<dbReference type="InterPro" id="IPR050857">
    <property type="entry name" value="D-2-hydroxyacid_DH"/>
</dbReference>
<evidence type="ECO:0000256" key="5">
    <source>
        <dbReference type="ARBA" id="ARBA00022605"/>
    </source>
</evidence>
<dbReference type="EMBL" id="CP036280">
    <property type="protein sequence ID" value="QDU71154.1"/>
    <property type="molecule type" value="Genomic_DNA"/>
</dbReference>
<dbReference type="InterPro" id="IPR045626">
    <property type="entry name" value="PGDH_ASB_dom"/>
</dbReference>
<dbReference type="Pfam" id="PF00389">
    <property type="entry name" value="2-Hacid_dh"/>
    <property type="match status" value="1"/>
</dbReference>
<dbReference type="RefSeq" id="WP_236254707.1">
    <property type="nucleotide sequence ID" value="NZ_CP036280.1"/>
</dbReference>
<gene>
    <name evidence="13" type="primary">serA_2</name>
    <name evidence="13" type="ORF">Pan265_10030</name>
</gene>
<proteinExistence type="inferred from homology"/>
<sequence>MSTATKTFSILAADKLAKEGLDWIESQPDATLADHAGIDEKQLAEIIGQHDAVIVRSGVNITAEVLRNPGSLKVIARAGVGVDNIDLAAATEKGILVVNTAEASTLTTAEHAFALLLATARQIGPACKTLAAGGWDRSKFKGRQLAGKTLGVVGFGRIGQAVAERALAFEMDVLAFDPFLNAETAMDGRVKVIRDFKDLVPKVDMITFHVPLNDHTRGMLNLEVMKTARPHLIVINAARGGVVDENDLVTALDEGIIAAAGFDVFTTEPPAADHPLRDHPKALVTPHLGASTVEAQQAVSIDAAKSALAYLRGEGIKGAVNAGGIRVDLSPIQAAYADLIDRMASLIGPMITRGICNVTLELRGSELTSAASTLERTALTRLLGDRLDSPVNLINVSALARDRSITCKTVTSEVDTPGGTQATLVVEGPRDAVDTATHPDDLTRRIVGRVYDDLRPRVVEINGYHMDMIPRGDMILLQNEDRPGMIGMVGSVMGEAGINIADMTISRRASSEGNVTALMLLKVDAAPEPKVLEQVSTCAGILKAAAVKLPSITAG</sequence>
<dbReference type="Gene3D" id="3.30.1330.90">
    <property type="entry name" value="D-3-phosphoglycerate dehydrogenase, domain 3"/>
    <property type="match status" value="1"/>
</dbReference>
<dbReference type="InterPro" id="IPR006139">
    <property type="entry name" value="D-isomer_2_OHA_DH_cat_dom"/>
</dbReference>
<comment type="function">
    <text evidence="1">Catalyzes the reversible oxidation of 3-phospho-D-glycerate to 3-phosphonooxypyruvate, the first step of the phosphorylated L-serine biosynthesis pathway. Also catalyzes the reversible oxidation of 2-hydroxyglutarate to 2-oxoglutarate.</text>
</comment>
<evidence type="ECO:0000313" key="13">
    <source>
        <dbReference type="EMBL" id="QDU71154.1"/>
    </source>
</evidence>
<dbReference type="SUPFAM" id="SSF55021">
    <property type="entry name" value="ACT-like"/>
    <property type="match status" value="1"/>
</dbReference>
<dbReference type="SUPFAM" id="SSF51735">
    <property type="entry name" value="NAD(P)-binding Rossmann-fold domains"/>
    <property type="match status" value="1"/>
</dbReference>
<dbReference type="InterPro" id="IPR029009">
    <property type="entry name" value="ASB_dom_sf"/>
</dbReference>
<dbReference type="KEGG" id="mcad:Pan265_10030"/>
<keyword evidence="8 11" id="KW-0718">Serine biosynthesis</keyword>
<dbReference type="AlphaFoldDB" id="A0A518BW50"/>
<dbReference type="InterPro" id="IPR029752">
    <property type="entry name" value="D-isomer_DH_CS1"/>
</dbReference>
<dbReference type="FunFam" id="3.40.50.720:FF:000021">
    <property type="entry name" value="D-3-phosphoglycerate dehydrogenase"/>
    <property type="match status" value="1"/>
</dbReference>
<evidence type="ECO:0000256" key="2">
    <source>
        <dbReference type="ARBA" id="ARBA00005216"/>
    </source>
</evidence>
<dbReference type="Pfam" id="PF19304">
    <property type="entry name" value="PGDH_inter"/>
    <property type="match status" value="1"/>
</dbReference>
<evidence type="ECO:0000313" key="14">
    <source>
        <dbReference type="Proteomes" id="UP000320386"/>
    </source>
</evidence>
<dbReference type="UniPathway" id="UPA00135">
    <property type="reaction ID" value="UER00196"/>
</dbReference>
<dbReference type="SUPFAM" id="SSF143548">
    <property type="entry name" value="Serine metabolism enzymes domain"/>
    <property type="match status" value="1"/>
</dbReference>
<dbReference type="InterPro" id="IPR006140">
    <property type="entry name" value="D-isomer_DH_NAD-bd"/>
</dbReference>
<dbReference type="InterPro" id="IPR006236">
    <property type="entry name" value="PGDH"/>
</dbReference>
<dbReference type="Pfam" id="PF02826">
    <property type="entry name" value="2-Hacid_dh_C"/>
    <property type="match status" value="1"/>
</dbReference>
<reference evidence="13 14" key="1">
    <citation type="submission" date="2019-02" db="EMBL/GenBank/DDBJ databases">
        <title>Deep-cultivation of Planctomycetes and their phenomic and genomic characterization uncovers novel biology.</title>
        <authorList>
            <person name="Wiegand S."/>
            <person name="Jogler M."/>
            <person name="Boedeker C."/>
            <person name="Pinto D."/>
            <person name="Vollmers J."/>
            <person name="Rivas-Marin E."/>
            <person name="Kohn T."/>
            <person name="Peeters S.H."/>
            <person name="Heuer A."/>
            <person name="Rast P."/>
            <person name="Oberbeckmann S."/>
            <person name="Bunk B."/>
            <person name="Jeske O."/>
            <person name="Meyerdierks A."/>
            <person name="Storesund J.E."/>
            <person name="Kallscheuer N."/>
            <person name="Luecker S."/>
            <person name="Lage O.M."/>
            <person name="Pohl T."/>
            <person name="Merkel B.J."/>
            <person name="Hornburger P."/>
            <person name="Mueller R.-W."/>
            <person name="Bruemmer F."/>
            <person name="Labrenz M."/>
            <person name="Spormann A.M."/>
            <person name="Op den Camp H."/>
            <person name="Overmann J."/>
            <person name="Amann R."/>
            <person name="Jetten M.S.M."/>
            <person name="Mascher T."/>
            <person name="Medema M.H."/>
            <person name="Devos D.P."/>
            <person name="Kaster A.-K."/>
            <person name="Ovreas L."/>
            <person name="Rohde M."/>
            <person name="Galperin M.Y."/>
            <person name="Jogler C."/>
        </authorList>
    </citation>
    <scope>NUCLEOTIDE SEQUENCE [LARGE SCALE GENOMIC DNA]</scope>
    <source>
        <strain evidence="13 14">Pan265</strain>
    </source>
</reference>
<evidence type="ECO:0000256" key="7">
    <source>
        <dbReference type="ARBA" id="ARBA00023027"/>
    </source>
</evidence>
<keyword evidence="7 11" id="KW-0520">NAD</keyword>
<accession>A0A518BW50</accession>
<keyword evidence="14" id="KW-1185">Reference proteome</keyword>
<evidence type="ECO:0000256" key="6">
    <source>
        <dbReference type="ARBA" id="ARBA00023002"/>
    </source>
</evidence>
<dbReference type="EC" id="1.1.1.95" evidence="11"/>
<dbReference type="PANTHER" id="PTHR42789:SF1">
    <property type="entry name" value="D-ISOMER SPECIFIC 2-HYDROXYACID DEHYDROGENASE FAMILY PROTEIN (AFU_ORTHOLOGUE AFUA_6G10090)"/>
    <property type="match status" value="1"/>
</dbReference>
<comment type="catalytic activity">
    <reaction evidence="9">
        <text>(R)-2-hydroxyglutarate + NAD(+) = 2-oxoglutarate + NADH + H(+)</text>
        <dbReference type="Rhea" id="RHEA:49612"/>
        <dbReference type="ChEBI" id="CHEBI:15378"/>
        <dbReference type="ChEBI" id="CHEBI:15801"/>
        <dbReference type="ChEBI" id="CHEBI:16810"/>
        <dbReference type="ChEBI" id="CHEBI:57540"/>
        <dbReference type="ChEBI" id="CHEBI:57945"/>
        <dbReference type="EC" id="1.1.1.399"/>
    </reaction>
</comment>
<comment type="similarity">
    <text evidence="3 11">Belongs to the D-isomer specific 2-hydroxyacid dehydrogenase family.</text>
</comment>
<dbReference type="InterPro" id="IPR036291">
    <property type="entry name" value="NAD(P)-bd_dom_sf"/>
</dbReference>
<dbReference type="PROSITE" id="PS00065">
    <property type="entry name" value="D_2_HYDROXYACID_DH_1"/>
    <property type="match status" value="1"/>
</dbReference>
<dbReference type="PANTHER" id="PTHR42789">
    <property type="entry name" value="D-ISOMER SPECIFIC 2-HYDROXYACID DEHYDROGENASE FAMILY PROTEIN (AFU_ORTHOLOGUE AFUA_6G10090)"/>
    <property type="match status" value="1"/>
</dbReference>
<dbReference type="SUPFAM" id="SSF52283">
    <property type="entry name" value="Formate/glycerate dehydrogenase catalytic domain-like"/>
    <property type="match status" value="1"/>
</dbReference>
<comment type="catalytic activity">
    <reaction evidence="10 11">
        <text>(2R)-3-phosphoglycerate + NAD(+) = 3-phosphooxypyruvate + NADH + H(+)</text>
        <dbReference type="Rhea" id="RHEA:12641"/>
        <dbReference type="ChEBI" id="CHEBI:15378"/>
        <dbReference type="ChEBI" id="CHEBI:18110"/>
        <dbReference type="ChEBI" id="CHEBI:57540"/>
        <dbReference type="ChEBI" id="CHEBI:57945"/>
        <dbReference type="ChEBI" id="CHEBI:58272"/>
        <dbReference type="EC" id="1.1.1.95"/>
    </reaction>
</comment>
<comment type="pathway">
    <text evidence="2 11">Amino-acid biosynthesis; L-serine biosynthesis; L-serine from 3-phospho-D-glycerate: step 1/3.</text>
</comment>
<dbReference type="PROSITE" id="PS51671">
    <property type="entry name" value="ACT"/>
    <property type="match status" value="1"/>
</dbReference>
<dbReference type="Gene3D" id="3.40.50.720">
    <property type="entry name" value="NAD(P)-binding Rossmann-like Domain"/>
    <property type="match status" value="2"/>
</dbReference>
<dbReference type="GO" id="GO:0004617">
    <property type="term" value="F:phosphoglycerate dehydrogenase activity"/>
    <property type="evidence" value="ECO:0007669"/>
    <property type="project" value="UniProtKB-UniRule"/>
</dbReference>
<evidence type="ECO:0000256" key="9">
    <source>
        <dbReference type="ARBA" id="ARBA00048126"/>
    </source>
</evidence>
<dbReference type="Pfam" id="PF01842">
    <property type="entry name" value="ACT"/>
    <property type="match status" value="1"/>
</dbReference>
<evidence type="ECO:0000256" key="10">
    <source>
        <dbReference type="ARBA" id="ARBA00048731"/>
    </source>
</evidence>
<evidence type="ECO:0000256" key="3">
    <source>
        <dbReference type="ARBA" id="ARBA00005854"/>
    </source>
</evidence>
<dbReference type="NCBIfam" id="TIGR01327">
    <property type="entry name" value="PGDH"/>
    <property type="match status" value="1"/>
</dbReference>
<evidence type="ECO:0000256" key="4">
    <source>
        <dbReference type="ARBA" id="ARBA00021582"/>
    </source>
</evidence>
<name>A0A518BW50_9BACT</name>
<evidence type="ECO:0000256" key="8">
    <source>
        <dbReference type="ARBA" id="ARBA00023299"/>
    </source>
</evidence>
<keyword evidence="5 11" id="KW-0028">Amino-acid biosynthesis</keyword>
<dbReference type="InterPro" id="IPR045865">
    <property type="entry name" value="ACT-like_dom_sf"/>
</dbReference>
<dbReference type="Gene3D" id="3.30.70.260">
    <property type="match status" value="1"/>
</dbReference>
<evidence type="ECO:0000259" key="12">
    <source>
        <dbReference type="PROSITE" id="PS51671"/>
    </source>
</evidence>
<dbReference type="GO" id="GO:0051287">
    <property type="term" value="F:NAD binding"/>
    <property type="evidence" value="ECO:0007669"/>
    <property type="project" value="UniProtKB-UniRule"/>
</dbReference>
<evidence type="ECO:0000256" key="11">
    <source>
        <dbReference type="RuleBase" id="RU363003"/>
    </source>
</evidence>
<dbReference type="GO" id="GO:0006564">
    <property type="term" value="P:L-serine biosynthetic process"/>
    <property type="evidence" value="ECO:0007669"/>
    <property type="project" value="UniProtKB-UniRule"/>
</dbReference>